<reference evidence="2 3" key="1">
    <citation type="journal article" date="2014" name="Genome Biol. Evol.">
        <title>The genome of the myxosporean Thelohanellus kitauei shows adaptations to nutrient acquisition within its fish host.</title>
        <authorList>
            <person name="Yang Y."/>
            <person name="Xiong J."/>
            <person name="Zhou Z."/>
            <person name="Huo F."/>
            <person name="Miao W."/>
            <person name="Ran C."/>
            <person name="Liu Y."/>
            <person name="Zhang J."/>
            <person name="Feng J."/>
            <person name="Wang M."/>
            <person name="Wang M."/>
            <person name="Wang L."/>
            <person name="Yao B."/>
        </authorList>
    </citation>
    <scope>NUCLEOTIDE SEQUENCE [LARGE SCALE GENOMIC DNA]</scope>
    <source>
        <strain evidence="2">Wuqing</strain>
    </source>
</reference>
<dbReference type="Proteomes" id="UP000031668">
    <property type="component" value="Unassembled WGS sequence"/>
</dbReference>
<dbReference type="EMBL" id="JWZT01002090">
    <property type="protein sequence ID" value="KII70335.1"/>
    <property type="molecule type" value="Genomic_DNA"/>
</dbReference>
<dbReference type="AlphaFoldDB" id="A0A0C2N1U0"/>
<evidence type="ECO:0000313" key="3">
    <source>
        <dbReference type="Proteomes" id="UP000031668"/>
    </source>
</evidence>
<evidence type="ECO:0000313" key="2">
    <source>
        <dbReference type="EMBL" id="KII70335.1"/>
    </source>
</evidence>
<feature type="compositionally biased region" description="Polar residues" evidence="1">
    <location>
        <begin position="26"/>
        <end position="35"/>
    </location>
</feature>
<organism evidence="2 3">
    <name type="scientific">Thelohanellus kitauei</name>
    <name type="common">Myxosporean</name>
    <dbReference type="NCBI Taxonomy" id="669202"/>
    <lineage>
        <taxon>Eukaryota</taxon>
        <taxon>Metazoa</taxon>
        <taxon>Cnidaria</taxon>
        <taxon>Myxozoa</taxon>
        <taxon>Myxosporea</taxon>
        <taxon>Bivalvulida</taxon>
        <taxon>Platysporina</taxon>
        <taxon>Myxobolidae</taxon>
        <taxon>Thelohanellus</taxon>
    </lineage>
</organism>
<proteinExistence type="predicted"/>
<feature type="compositionally biased region" description="Polar residues" evidence="1">
    <location>
        <begin position="1"/>
        <end position="10"/>
    </location>
</feature>
<feature type="region of interest" description="Disordered" evidence="1">
    <location>
        <begin position="1"/>
        <end position="35"/>
    </location>
</feature>
<comment type="caution">
    <text evidence="2">The sequence shown here is derived from an EMBL/GenBank/DDBJ whole genome shotgun (WGS) entry which is preliminary data.</text>
</comment>
<keyword evidence="3" id="KW-1185">Reference proteome</keyword>
<name>A0A0C2N1U0_THEKT</name>
<evidence type="ECO:0000256" key="1">
    <source>
        <dbReference type="SAM" id="MobiDB-lite"/>
    </source>
</evidence>
<dbReference type="OrthoDB" id="5632at2759"/>
<protein>
    <submittedName>
        <fullName evidence="2">Uncharacterized protein</fullName>
    </submittedName>
</protein>
<accession>A0A0C2N1U0</accession>
<sequence length="126" mass="14321">MANRENANGSTEKKSRRPKSKGQGPRENQTTADDSSMLINQQYMVFENILVPKKIPLFCSATIEFKGYRFVIIEEPREVNFAEFVEVINERGIKYIARCSEPEISAERLEQIGVQIIEDLAGLLPT</sequence>
<gene>
    <name evidence="2" type="ORF">RF11_07140</name>
</gene>